<reference evidence="2" key="2">
    <citation type="submission" date="2025-08" db="UniProtKB">
        <authorList>
            <consortium name="RefSeq"/>
        </authorList>
    </citation>
    <scope>IDENTIFICATION</scope>
</reference>
<proteinExistence type="predicted"/>
<dbReference type="Proteomes" id="UP000818029">
    <property type="component" value="Chromosome D03"/>
</dbReference>
<accession>A0ABM2ZTL9</accession>
<dbReference type="GeneID" id="107949923"/>
<dbReference type="CDD" id="cd15841">
    <property type="entry name" value="SNARE_Qc"/>
    <property type="match status" value="1"/>
</dbReference>
<evidence type="ECO:0000313" key="1">
    <source>
        <dbReference type="Proteomes" id="UP000818029"/>
    </source>
</evidence>
<evidence type="ECO:0000313" key="2">
    <source>
        <dbReference type="RefSeq" id="XP_040945993.1"/>
    </source>
</evidence>
<keyword evidence="1" id="KW-1185">Reference proteome</keyword>
<gene>
    <name evidence="2" type="primary">LOC107949923</name>
</gene>
<sequence length="141" mass="16809">MLRFVEPRLDYLRRSLSCRDWLSRRLKGFQLKRWLLVMIRSLHCRTGFKLYLMELLLLNKLEARCLHHLQLLVLQLNLIQELDRQVPLMDEINTKVDKAAADFKNTNVRLKDTVTQVINYNFIKCRFPCISSLFTSLLDVT</sequence>
<organism evidence="1 2">
    <name type="scientific">Gossypium hirsutum</name>
    <name type="common">Upland cotton</name>
    <name type="synonym">Gossypium mexicanum</name>
    <dbReference type="NCBI Taxonomy" id="3635"/>
    <lineage>
        <taxon>Eukaryota</taxon>
        <taxon>Viridiplantae</taxon>
        <taxon>Streptophyta</taxon>
        <taxon>Embryophyta</taxon>
        <taxon>Tracheophyta</taxon>
        <taxon>Spermatophyta</taxon>
        <taxon>Magnoliopsida</taxon>
        <taxon>eudicotyledons</taxon>
        <taxon>Gunneridae</taxon>
        <taxon>Pentapetalae</taxon>
        <taxon>rosids</taxon>
        <taxon>malvids</taxon>
        <taxon>Malvales</taxon>
        <taxon>Malvaceae</taxon>
        <taxon>Malvoideae</taxon>
        <taxon>Gossypium</taxon>
    </lineage>
</organism>
<dbReference type="Gene3D" id="1.20.5.110">
    <property type="match status" value="1"/>
</dbReference>
<name>A0ABM2ZTL9_GOSHI</name>
<dbReference type="RefSeq" id="XP_040945993.1">
    <property type="nucleotide sequence ID" value="XM_041090059.1"/>
</dbReference>
<protein>
    <submittedName>
        <fullName evidence="2">Uncharacterized protein isoform X1</fullName>
    </submittedName>
</protein>
<reference evidence="1" key="1">
    <citation type="journal article" date="2020" name="Nat. Genet.">
        <title>Genomic diversifications of five Gossypium allopolyploid species and their impact on cotton improvement.</title>
        <authorList>
            <person name="Chen Z.J."/>
            <person name="Sreedasyam A."/>
            <person name="Ando A."/>
            <person name="Song Q."/>
            <person name="De Santiago L.M."/>
            <person name="Hulse-Kemp A.M."/>
            <person name="Ding M."/>
            <person name="Ye W."/>
            <person name="Kirkbride R.C."/>
            <person name="Jenkins J."/>
            <person name="Plott C."/>
            <person name="Lovell J."/>
            <person name="Lin Y.M."/>
            <person name="Vaughn R."/>
            <person name="Liu B."/>
            <person name="Simpson S."/>
            <person name="Scheffler B.E."/>
            <person name="Wen L."/>
            <person name="Saski C.A."/>
            <person name="Grover C.E."/>
            <person name="Hu G."/>
            <person name="Conover J.L."/>
            <person name="Carlson J.W."/>
            <person name="Shu S."/>
            <person name="Boston L.B."/>
            <person name="Williams M."/>
            <person name="Peterson D.G."/>
            <person name="McGee K."/>
            <person name="Jones D.C."/>
            <person name="Wendel J.F."/>
            <person name="Stelly D.M."/>
            <person name="Grimwood J."/>
            <person name="Schmutz J."/>
        </authorList>
    </citation>
    <scope>NUCLEOTIDE SEQUENCE [LARGE SCALE GENOMIC DNA]</scope>
    <source>
        <strain evidence="1">cv. TM-1</strain>
    </source>
</reference>